<evidence type="ECO:0000313" key="4">
    <source>
        <dbReference type="EMBL" id="RMU00984.1"/>
    </source>
</evidence>
<evidence type="ECO:0000313" key="5">
    <source>
        <dbReference type="Proteomes" id="UP000274212"/>
    </source>
</evidence>
<gene>
    <name evidence="4" type="ORF">ALP36_02203</name>
</gene>
<evidence type="ECO:0000259" key="3">
    <source>
        <dbReference type="Pfam" id="PF13007"/>
    </source>
</evidence>
<evidence type="ECO:0000259" key="1">
    <source>
        <dbReference type="Pfam" id="PF03050"/>
    </source>
</evidence>
<comment type="caution">
    <text evidence="4">The sequence shown here is derived from an EMBL/GenBank/DDBJ whole genome shotgun (WGS) entry which is preliminary data.</text>
</comment>
<dbReference type="InterPro" id="IPR052344">
    <property type="entry name" value="Transposase-related"/>
</dbReference>
<dbReference type="Pfam" id="PF03050">
    <property type="entry name" value="DDE_Tnp_IS66"/>
    <property type="match status" value="1"/>
</dbReference>
<dbReference type="InterPro" id="IPR024463">
    <property type="entry name" value="Transposase_TnpC_homeodom"/>
</dbReference>
<feature type="domain" description="Transposase IS66 zinc-finger binding" evidence="2">
    <location>
        <begin position="122"/>
        <end position="164"/>
    </location>
</feature>
<feature type="domain" description="Transposase IS66 central" evidence="1">
    <location>
        <begin position="178"/>
        <end position="269"/>
    </location>
</feature>
<dbReference type="AlphaFoldDB" id="A0A3M4U8J9"/>
<name>A0A3M4U8J9_9PSED</name>
<dbReference type="NCBIfam" id="NF033517">
    <property type="entry name" value="transpos_IS66"/>
    <property type="match status" value="1"/>
</dbReference>
<dbReference type="Pfam" id="PF13007">
    <property type="entry name" value="LZ_Tnp_IS66"/>
    <property type="match status" value="1"/>
</dbReference>
<dbReference type="InterPro" id="IPR024474">
    <property type="entry name" value="Znf_dom_IS66"/>
</dbReference>
<dbReference type="Pfam" id="PF13005">
    <property type="entry name" value="zf-IS66"/>
    <property type="match status" value="1"/>
</dbReference>
<dbReference type="PANTHER" id="PTHR33678">
    <property type="entry name" value="BLL1576 PROTEIN"/>
    <property type="match status" value="1"/>
</dbReference>
<accession>A0A3M4U8J9</accession>
<dbReference type="InterPro" id="IPR004291">
    <property type="entry name" value="Transposase_IS66_central"/>
</dbReference>
<dbReference type="PANTHER" id="PTHR33678:SF1">
    <property type="entry name" value="BLL1576 PROTEIN"/>
    <property type="match status" value="1"/>
</dbReference>
<feature type="domain" description="Transposase TnpC homeodomain" evidence="3">
    <location>
        <begin position="42"/>
        <end position="115"/>
    </location>
</feature>
<dbReference type="Proteomes" id="UP000274212">
    <property type="component" value="Unassembled WGS sequence"/>
</dbReference>
<organism evidence="4 5">
    <name type="scientific">Pseudomonas syringae pv. coriandricola</name>
    <dbReference type="NCBI Taxonomy" id="264453"/>
    <lineage>
        <taxon>Bacteria</taxon>
        <taxon>Pseudomonadati</taxon>
        <taxon>Pseudomonadota</taxon>
        <taxon>Gammaproteobacteria</taxon>
        <taxon>Pseudomonadales</taxon>
        <taxon>Pseudomonadaceae</taxon>
        <taxon>Pseudomonas</taxon>
    </lineage>
</organism>
<dbReference type="EMBL" id="RBTT01000465">
    <property type="protein sequence ID" value="RMU00984.1"/>
    <property type="molecule type" value="Genomic_DNA"/>
</dbReference>
<sequence>MTSLPDLDQMPPEQLRALAAQLMSKVDTMSRKIHRDETIIEQLTHEIAILKRHRFAKRSEQISPAQGSLLDDLLNTDLEAIEAELKALHPAPAQAEPRQQPKRAPLPSQFPRTVIHNEPGSTQCACGCQLQRIGEDVSEKLDYTPGVFTVEQHVRGKWACRQCETMIQAPVSSQVIDKGIPTAGLLAHVMVAKFADHLPLYRQEKIFGRAGLAIPRSTLAQWVGQTGVQLQPLVDALREAVLAQRVVHADETPVQMLAPGEKKTHRAYV</sequence>
<evidence type="ECO:0000259" key="2">
    <source>
        <dbReference type="Pfam" id="PF13005"/>
    </source>
</evidence>
<reference evidence="4 5" key="1">
    <citation type="submission" date="2018-08" db="EMBL/GenBank/DDBJ databases">
        <title>Recombination of ecologically and evolutionarily significant loci maintains genetic cohesion in the Pseudomonas syringae species complex.</title>
        <authorList>
            <person name="Dillon M."/>
            <person name="Thakur S."/>
            <person name="Almeida R.N.D."/>
            <person name="Weir B.S."/>
            <person name="Guttman D.S."/>
        </authorList>
    </citation>
    <scope>NUCLEOTIDE SEQUENCE [LARGE SCALE GENOMIC DNA]</scope>
    <source>
        <strain evidence="4 5">ICMP 9829</strain>
    </source>
</reference>
<proteinExistence type="predicted"/>
<protein>
    <submittedName>
        <fullName evidence="4">Transposase IS66</fullName>
    </submittedName>
</protein>